<keyword evidence="5 7" id="KW-0694">RNA-binding</keyword>
<dbReference type="Gene3D" id="3.30.2350.10">
    <property type="entry name" value="Pseudouridine synthase"/>
    <property type="match status" value="1"/>
</dbReference>
<evidence type="ECO:0000256" key="3">
    <source>
        <dbReference type="ARBA" id="ARBA00010876"/>
    </source>
</evidence>
<dbReference type="CDD" id="cd00165">
    <property type="entry name" value="S4"/>
    <property type="match status" value="1"/>
</dbReference>
<dbReference type="InterPro" id="IPR036986">
    <property type="entry name" value="S4_RNA-bd_sf"/>
</dbReference>
<evidence type="ECO:0000259" key="9">
    <source>
        <dbReference type="SMART" id="SM00363"/>
    </source>
</evidence>
<dbReference type="PROSITE" id="PS50889">
    <property type="entry name" value="S4"/>
    <property type="match status" value="1"/>
</dbReference>
<dbReference type="SUPFAM" id="SSF55120">
    <property type="entry name" value="Pseudouridine synthase"/>
    <property type="match status" value="1"/>
</dbReference>
<dbReference type="Gene3D" id="3.10.290.10">
    <property type="entry name" value="RNA-binding S4 domain"/>
    <property type="match status" value="1"/>
</dbReference>
<keyword evidence="6 8" id="KW-0413">Isomerase</keyword>
<comment type="function">
    <text evidence="2">Responsible for synthesis of pseudouridine from uracil at positions 955, 2504 and 2580 in 23S ribosomal RNA.</text>
</comment>
<dbReference type="EMBL" id="BAAAFD010000001">
    <property type="protein sequence ID" value="GAA0851892.1"/>
    <property type="molecule type" value="Genomic_DNA"/>
</dbReference>
<proteinExistence type="inferred from homology"/>
<dbReference type="PANTHER" id="PTHR21600">
    <property type="entry name" value="MITOCHONDRIAL RNA PSEUDOURIDINE SYNTHASE"/>
    <property type="match status" value="1"/>
</dbReference>
<dbReference type="SUPFAM" id="SSF55174">
    <property type="entry name" value="Alpha-L RNA-binding motif"/>
    <property type="match status" value="1"/>
</dbReference>
<comment type="catalytic activity">
    <reaction evidence="1">
        <text>uridine(955/2504/2580) in 23S rRNA = pseudouridine(955/2504/2580) in 23S rRNA</text>
        <dbReference type="Rhea" id="RHEA:42528"/>
        <dbReference type="Rhea" id="RHEA-COMP:10099"/>
        <dbReference type="Rhea" id="RHEA-COMP:10100"/>
        <dbReference type="ChEBI" id="CHEBI:65314"/>
        <dbReference type="ChEBI" id="CHEBI:65315"/>
        <dbReference type="EC" id="5.4.99.24"/>
    </reaction>
</comment>
<keyword evidence="4" id="KW-0698">rRNA processing</keyword>
<dbReference type="EC" id="5.4.99.-" evidence="8"/>
<evidence type="ECO:0000256" key="8">
    <source>
        <dbReference type="RuleBase" id="RU362028"/>
    </source>
</evidence>
<accession>A0ABN1LBN2</accession>
<dbReference type="InterPro" id="IPR006145">
    <property type="entry name" value="PsdUridine_synth_RsuA/RluA"/>
</dbReference>
<dbReference type="InterPro" id="IPR050188">
    <property type="entry name" value="RluA_PseudoU_synthase"/>
</dbReference>
<dbReference type="PANTHER" id="PTHR21600:SF92">
    <property type="entry name" value="RIBOSOMAL LARGE SUBUNIT PSEUDOURIDINE SYNTHASE C"/>
    <property type="match status" value="1"/>
</dbReference>
<sequence length="320" mass="36555">MTDKNFDLVQFITIEPDHDGQRIDNFLRTLLKGVPKSLIYRILRKGEVRVNKKRVKPEYKLCGGDEIRVPPIRVSESNAAPSTKLDKVANLESHIIYEDDVLLVVSKPSGMAVHGGSGLSFGVIEALRALRPQAKFLELVHRLDRDTSGCLLIAKKRSALKHLHEQLRNKTVDKRYHALVEGQWPKHRFKVKAPLRKNTLQSGERMVSVSLDGKESETRYRILQQFKECTLVEACPITGRTHQIRVHCLHAEHPIAGDTKYTPEAFNQHMQQYGLNRLFLHAYELLYIHPVTEKKMRHTASLDKVLSRTIANLEKANADL</sequence>
<organism evidence="10 11">
    <name type="scientific">Aliiglaciecola litoralis</name>
    <dbReference type="NCBI Taxonomy" id="582857"/>
    <lineage>
        <taxon>Bacteria</taxon>
        <taxon>Pseudomonadati</taxon>
        <taxon>Pseudomonadota</taxon>
        <taxon>Gammaproteobacteria</taxon>
        <taxon>Alteromonadales</taxon>
        <taxon>Alteromonadaceae</taxon>
        <taxon>Aliiglaciecola</taxon>
    </lineage>
</organism>
<dbReference type="CDD" id="cd02869">
    <property type="entry name" value="PseudoU_synth_RluA_like"/>
    <property type="match status" value="1"/>
</dbReference>
<comment type="caution">
    <text evidence="10">The sequence shown here is derived from an EMBL/GenBank/DDBJ whole genome shotgun (WGS) entry which is preliminary data.</text>
</comment>
<reference evidence="10 11" key="1">
    <citation type="journal article" date="2019" name="Int. J. Syst. Evol. Microbiol.">
        <title>The Global Catalogue of Microorganisms (GCM) 10K type strain sequencing project: providing services to taxonomists for standard genome sequencing and annotation.</title>
        <authorList>
            <consortium name="The Broad Institute Genomics Platform"/>
            <consortium name="The Broad Institute Genome Sequencing Center for Infectious Disease"/>
            <person name="Wu L."/>
            <person name="Ma J."/>
        </authorList>
    </citation>
    <scope>NUCLEOTIDE SEQUENCE [LARGE SCALE GENOMIC DNA]</scope>
    <source>
        <strain evidence="10 11">JCM 15896</strain>
    </source>
</reference>
<comment type="catalytic activity">
    <reaction evidence="8">
        <text>a uridine in RNA = a pseudouridine in RNA</text>
        <dbReference type="Rhea" id="RHEA:48348"/>
        <dbReference type="Rhea" id="RHEA-COMP:12068"/>
        <dbReference type="Rhea" id="RHEA-COMP:12069"/>
        <dbReference type="ChEBI" id="CHEBI:65314"/>
        <dbReference type="ChEBI" id="CHEBI:65315"/>
    </reaction>
</comment>
<protein>
    <recommendedName>
        <fullName evidence="8">Pseudouridine synthase</fullName>
        <ecNumber evidence="8">5.4.99.-</ecNumber>
    </recommendedName>
</protein>
<dbReference type="Proteomes" id="UP001500359">
    <property type="component" value="Unassembled WGS sequence"/>
</dbReference>
<evidence type="ECO:0000313" key="11">
    <source>
        <dbReference type="Proteomes" id="UP001500359"/>
    </source>
</evidence>
<feature type="domain" description="RNA-binding S4" evidence="9">
    <location>
        <begin position="21"/>
        <end position="80"/>
    </location>
</feature>
<gene>
    <name evidence="10" type="primary">rluC</name>
    <name evidence="10" type="ORF">GCM10009114_00380</name>
</gene>
<dbReference type="InterPro" id="IPR006225">
    <property type="entry name" value="PsdUridine_synth_RluC/D"/>
</dbReference>
<dbReference type="RefSeq" id="WP_343855536.1">
    <property type="nucleotide sequence ID" value="NZ_BAAAFD010000001.1"/>
</dbReference>
<dbReference type="Pfam" id="PF01479">
    <property type="entry name" value="S4"/>
    <property type="match status" value="1"/>
</dbReference>
<dbReference type="Pfam" id="PF00849">
    <property type="entry name" value="PseudoU_synth_2"/>
    <property type="match status" value="1"/>
</dbReference>
<dbReference type="InterPro" id="IPR020103">
    <property type="entry name" value="PsdUridine_synth_cat_dom_sf"/>
</dbReference>
<evidence type="ECO:0000256" key="5">
    <source>
        <dbReference type="ARBA" id="ARBA00022884"/>
    </source>
</evidence>
<dbReference type="PROSITE" id="PS01129">
    <property type="entry name" value="PSI_RLU"/>
    <property type="match status" value="1"/>
</dbReference>
<evidence type="ECO:0000256" key="2">
    <source>
        <dbReference type="ARBA" id="ARBA00002876"/>
    </source>
</evidence>
<comment type="similarity">
    <text evidence="3 8">Belongs to the pseudouridine synthase RluA family.</text>
</comment>
<evidence type="ECO:0000313" key="10">
    <source>
        <dbReference type="EMBL" id="GAA0851892.1"/>
    </source>
</evidence>
<name>A0ABN1LBN2_9ALTE</name>
<dbReference type="NCBIfam" id="TIGR00005">
    <property type="entry name" value="rluA_subfam"/>
    <property type="match status" value="1"/>
</dbReference>
<evidence type="ECO:0000256" key="1">
    <source>
        <dbReference type="ARBA" id="ARBA00000381"/>
    </source>
</evidence>
<evidence type="ECO:0000256" key="4">
    <source>
        <dbReference type="ARBA" id="ARBA00022552"/>
    </source>
</evidence>
<evidence type="ECO:0000256" key="7">
    <source>
        <dbReference type="PROSITE-ProRule" id="PRU00182"/>
    </source>
</evidence>
<keyword evidence="11" id="KW-1185">Reference proteome</keyword>
<dbReference type="InterPro" id="IPR002942">
    <property type="entry name" value="S4_RNA-bd"/>
</dbReference>
<dbReference type="NCBIfam" id="NF008249">
    <property type="entry name" value="PRK11025.1"/>
    <property type="match status" value="1"/>
</dbReference>
<evidence type="ECO:0000256" key="6">
    <source>
        <dbReference type="ARBA" id="ARBA00023235"/>
    </source>
</evidence>
<dbReference type="InterPro" id="IPR006224">
    <property type="entry name" value="PsdUridine_synth_RluA-like_CS"/>
</dbReference>
<dbReference type="SMART" id="SM00363">
    <property type="entry name" value="S4"/>
    <property type="match status" value="1"/>
</dbReference>